<organism evidence="2 3">
    <name type="scientific">Rubinisphaera italica</name>
    <dbReference type="NCBI Taxonomy" id="2527969"/>
    <lineage>
        <taxon>Bacteria</taxon>
        <taxon>Pseudomonadati</taxon>
        <taxon>Planctomycetota</taxon>
        <taxon>Planctomycetia</taxon>
        <taxon>Planctomycetales</taxon>
        <taxon>Planctomycetaceae</taxon>
        <taxon>Rubinisphaera</taxon>
    </lineage>
</organism>
<dbReference type="Proteomes" id="UP000316095">
    <property type="component" value="Unassembled WGS sequence"/>
</dbReference>
<dbReference type="InterPro" id="IPR001680">
    <property type="entry name" value="WD40_rpt"/>
</dbReference>
<proteinExistence type="predicted"/>
<protein>
    <submittedName>
        <fullName evidence="2">Uncharacterized protein</fullName>
    </submittedName>
</protein>
<comment type="caution">
    <text evidence="2">The sequence shown here is derived from an EMBL/GenBank/DDBJ whole genome shotgun (WGS) entry which is preliminary data.</text>
</comment>
<dbReference type="EMBL" id="SJPG01000001">
    <property type="protein sequence ID" value="TWT60815.1"/>
    <property type="molecule type" value="Genomic_DNA"/>
</dbReference>
<reference evidence="2 3" key="1">
    <citation type="submission" date="2019-02" db="EMBL/GenBank/DDBJ databases">
        <title>Deep-cultivation of Planctomycetes and their phenomic and genomic characterization uncovers novel biology.</title>
        <authorList>
            <person name="Wiegand S."/>
            <person name="Jogler M."/>
            <person name="Boedeker C."/>
            <person name="Pinto D."/>
            <person name="Vollmers J."/>
            <person name="Rivas-Marin E."/>
            <person name="Kohn T."/>
            <person name="Peeters S.H."/>
            <person name="Heuer A."/>
            <person name="Rast P."/>
            <person name="Oberbeckmann S."/>
            <person name="Bunk B."/>
            <person name="Jeske O."/>
            <person name="Meyerdierks A."/>
            <person name="Storesund J.E."/>
            <person name="Kallscheuer N."/>
            <person name="Luecker S."/>
            <person name="Lage O.M."/>
            <person name="Pohl T."/>
            <person name="Merkel B.J."/>
            <person name="Hornburger P."/>
            <person name="Mueller R.-W."/>
            <person name="Bruemmer F."/>
            <person name="Labrenz M."/>
            <person name="Spormann A.M."/>
            <person name="Op Den Camp H."/>
            <person name="Overmann J."/>
            <person name="Amann R."/>
            <person name="Jetten M.S.M."/>
            <person name="Mascher T."/>
            <person name="Medema M.H."/>
            <person name="Devos D.P."/>
            <person name="Kaster A.-K."/>
            <person name="Ovreas L."/>
            <person name="Rohde M."/>
            <person name="Galperin M.Y."/>
            <person name="Jogler C."/>
        </authorList>
    </citation>
    <scope>NUCLEOTIDE SEQUENCE [LARGE SCALE GENOMIC DNA]</scope>
    <source>
        <strain evidence="2 3">Pan54</strain>
    </source>
</reference>
<evidence type="ECO:0000256" key="1">
    <source>
        <dbReference type="PROSITE-ProRule" id="PRU00221"/>
    </source>
</evidence>
<dbReference type="InterPro" id="IPR011047">
    <property type="entry name" value="Quinoprotein_ADH-like_sf"/>
</dbReference>
<dbReference type="Gene3D" id="2.130.10.10">
    <property type="entry name" value="YVTN repeat-like/Quinoprotein amine dehydrogenase"/>
    <property type="match status" value="2"/>
</dbReference>
<keyword evidence="1" id="KW-0853">WD repeat</keyword>
<dbReference type="RefSeq" id="WP_146502882.1">
    <property type="nucleotide sequence ID" value="NZ_SJPG01000001.1"/>
</dbReference>
<evidence type="ECO:0000313" key="3">
    <source>
        <dbReference type="Proteomes" id="UP000316095"/>
    </source>
</evidence>
<accession>A0A5C5XF91</accession>
<sequence>MKQLIHILDTDARPNCWELITPELEELFVDSQNAEPSSIVVKVNQISDSHVQDLYGGIKVVSPTKRHAITVQNKSSQQLHNVLLEIKLESIDKHFEVPEELALENCSTHIDYFFIEEWKQGEVIELFMEGAWAENAKRQTYKISYRVWSDQLKTEDYIVAHQNYLDYLTFIQSRSENLFQDGELESALLNSRYCEFISRSEQDHHILAVSFLNKVNQSLDDSNSLFKFVENLNESNLDWRLGKHTGEIGIRVTSAPEAGQGLFGPTDATGEARLYLPENPTFFSTFKTNVKFDSQIGRYKIQLAKRVDGISTPNPYSKYDAHDYNDTTESQTFLVKDRHSFEFYFIDGSLCGHGSQGTLFLSKGKLISDRFHNVQDDPQLLTPAVNRIKLNLMLPEDFIASQLTIDNYPPLEHSLGEINRFYTDKFDRGDPATGDLVWSLDFSNLRPNIYSILNGQLSAWDTVAGENSRVEGEYYHFMSTSRGDKIVATRNRDYHTRVDVIDAKTGRAIHQFEDIGKQFVFANNGKKAFLAGYSPQVRLLDLEPPFSVKPMAEHRSNVNHVCLSHNEEYVVCQYEKALFSIWKRIGDDFQNIGEYDSVSLGTAKGHYASAAHPNKPLIATIVYHGDDSKFRTIGPYTIEIWDYLKRELVYKTRIETSAWCIMLSNDWKWLFLGLGGGQIAAIDTVTGIEDLRLTGHNTIVSSLRLSSDQRFLLSGTYGDWVILWGLPERFWLNHSQSKSDATRPVDAPRPVKVTQPDIMSEVPQPDNKEGEFKLYKEISNIKTQMKLIEVKKKRMDRKFYEKHIVSVSESFDAIEEQKDISATDKVEVEKLRLSFQSLIKE</sequence>
<keyword evidence="3" id="KW-1185">Reference proteome</keyword>
<gene>
    <name evidence="2" type="ORF">Pan54_15420</name>
</gene>
<dbReference type="SUPFAM" id="SSF50998">
    <property type="entry name" value="Quinoprotein alcohol dehydrogenase-like"/>
    <property type="match status" value="1"/>
</dbReference>
<name>A0A5C5XF91_9PLAN</name>
<dbReference type="OrthoDB" id="66275at2"/>
<evidence type="ECO:0000313" key="2">
    <source>
        <dbReference type="EMBL" id="TWT60815.1"/>
    </source>
</evidence>
<dbReference type="PROSITE" id="PS50082">
    <property type="entry name" value="WD_REPEATS_2"/>
    <property type="match status" value="1"/>
</dbReference>
<feature type="repeat" description="WD" evidence="1">
    <location>
        <begin position="693"/>
        <end position="726"/>
    </location>
</feature>
<dbReference type="InterPro" id="IPR015943">
    <property type="entry name" value="WD40/YVTN_repeat-like_dom_sf"/>
</dbReference>
<dbReference type="AlphaFoldDB" id="A0A5C5XF91"/>